<keyword evidence="3" id="KW-0963">Cytoplasm</keyword>
<dbReference type="InterPro" id="IPR005840">
    <property type="entry name" value="Ribosomal_uS12_MeSTrfase_RimO"/>
</dbReference>
<reference evidence="11 12" key="1">
    <citation type="submission" date="2023-01" db="EMBL/GenBank/DDBJ databases">
        <title>Description of Helicobacter ibis sp. nov. isolated from faecal droppings of black-faced ibis (Theristicus melanopis).</title>
        <authorList>
            <person name="Lopez-Cantillo M."/>
            <person name="Vidal-Veuthey B."/>
            <person name="Mella A."/>
            <person name="De La Haba R."/>
            <person name="Collado L."/>
        </authorList>
    </citation>
    <scope>NUCLEOTIDE SEQUENCE [LARGE SCALE GENOMIC DNA]</scope>
    <source>
        <strain evidence="11 12">A82</strain>
    </source>
</reference>
<evidence type="ECO:0000256" key="2">
    <source>
        <dbReference type="ARBA" id="ARBA00022485"/>
    </source>
</evidence>
<evidence type="ECO:0000256" key="7">
    <source>
        <dbReference type="ARBA" id="ARBA00023004"/>
    </source>
</evidence>
<evidence type="ECO:0000256" key="1">
    <source>
        <dbReference type="ARBA" id="ARBA00001966"/>
    </source>
</evidence>
<keyword evidence="2" id="KW-0004">4Fe-4S</keyword>
<dbReference type="SMART" id="SM00729">
    <property type="entry name" value="Elp3"/>
    <property type="match status" value="1"/>
</dbReference>
<dbReference type="PANTHER" id="PTHR43837:SF1">
    <property type="entry name" value="RIBOSOMAL PROTEIN US12 METHYLTHIOTRANSFERASE RIMO"/>
    <property type="match status" value="1"/>
</dbReference>
<dbReference type="Gene3D" id="3.80.30.20">
    <property type="entry name" value="tm_1862 like domain"/>
    <property type="match status" value="1"/>
</dbReference>
<dbReference type="InterPro" id="IPR006638">
    <property type="entry name" value="Elp3/MiaA/NifB-like_rSAM"/>
</dbReference>
<keyword evidence="5" id="KW-0949">S-adenosyl-L-methionine</keyword>
<dbReference type="InterPro" id="IPR038135">
    <property type="entry name" value="Methylthiotransferase_N_sf"/>
</dbReference>
<name>A0ABT4VCP5_9HELI</name>
<dbReference type="PROSITE" id="PS51449">
    <property type="entry name" value="MTTASE_N"/>
    <property type="match status" value="1"/>
</dbReference>
<organism evidence="11 12">
    <name type="scientific">Helicobacter ibis</name>
    <dbReference type="NCBI Taxonomy" id="2962633"/>
    <lineage>
        <taxon>Bacteria</taxon>
        <taxon>Pseudomonadati</taxon>
        <taxon>Campylobacterota</taxon>
        <taxon>Epsilonproteobacteria</taxon>
        <taxon>Campylobacterales</taxon>
        <taxon>Helicobacteraceae</taxon>
        <taxon>Helicobacter</taxon>
    </lineage>
</organism>
<evidence type="ECO:0000313" key="11">
    <source>
        <dbReference type="EMBL" id="MDA3968475.1"/>
    </source>
</evidence>
<dbReference type="InterPro" id="IPR023404">
    <property type="entry name" value="rSAM_horseshoe"/>
</dbReference>
<dbReference type="InterPro" id="IPR006467">
    <property type="entry name" value="MiaB-like_bact"/>
</dbReference>
<evidence type="ECO:0000256" key="3">
    <source>
        <dbReference type="ARBA" id="ARBA00022490"/>
    </source>
</evidence>
<protein>
    <submittedName>
        <fullName evidence="11">tRNA (N(6)-L-threonylcarbamoyladenosine(37)-C(2))-methylthiotransferase MtaB</fullName>
    </submittedName>
</protein>
<dbReference type="EMBL" id="JAQHXR010000001">
    <property type="protein sequence ID" value="MDA3968475.1"/>
    <property type="molecule type" value="Genomic_DNA"/>
</dbReference>
<dbReference type="Pfam" id="PF04055">
    <property type="entry name" value="Radical_SAM"/>
    <property type="match status" value="1"/>
</dbReference>
<gene>
    <name evidence="11" type="primary">mtaB</name>
    <name evidence="11" type="ORF">PF021_02165</name>
</gene>
<comment type="caution">
    <text evidence="11">The sequence shown here is derived from an EMBL/GenBank/DDBJ whole genome shotgun (WGS) entry which is preliminary data.</text>
</comment>
<keyword evidence="12" id="KW-1185">Reference proteome</keyword>
<evidence type="ECO:0000256" key="8">
    <source>
        <dbReference type="ARBA" id="ARBA00023014"/>
    </source>
</evidence>
<keyword evidence="7" id="KW-0408">Iron</keyword>
<evidence type="ECO:0000259" key="9">
    <source>
        <dbReference type="PROSITE" id="PS51449"/>
    </source>
</evidence>
<dbReference type="PROSITE" id="PS01278">
    <property type="entry name" value="MTTASE_RADICAL"/>
    <property type="match status" value="1"/>
</dbReference>
<keyword evidence="4" id="KW-0808">Transferase</keyword>
<evidence type="ECO:0000256" key="5">
    <source>
        <dbReference type="ARBA" id="ARBA00022691"/>
    </source>
</evidence>
<comment type="cofactor">
    <cofactor evidence="1">
        <name>[4Fe-4S] cluster</name>
        <dbReference type="ChEBI" id="CHEBI:49883"/>
    </cofactor>
</comment>
<keyword evidence="8" id="KW-0411">Iron-sulfur</keyword>
<accession>A0ABT4VCP5</accession>
<dbReference type="InterPro" id="IPR058240">
    <property type="entry name" value="rSAM_sf"/>
</dbReference>
<evidence type="ECO:0000313" key="12">
    <source>
        <dbReference type="Proteomes" id="UP001210261"/>
    </source>
</evidence>
<dbReference type="SUPFAM" id="SSF102114">
    <property type="entry name" value="Radical SAM enzymes"/>
    <property type="match status" value="1"/>
</dbReference>
<dbReference type="RefSeq" id="WP_271020763.1">
    <property type="nucleotide sequence ID" value="NZ_JAQHXR010000001.1"/>
</dbReference>
<evidence type="ECO:0000256" key="6">
    <source>
        <dbReference type="ARBA" id="ARBA00022723"/>
    </source>
</evidence>
<dbReference type="PANTHER" id="PTHR43837">
    <property type="entry name" value="RIBOSOMAL PROTEIN S12 METHYLTHIOTRANSFERASE RIMO"/>
    <property type="match status" value="1"/>
</dbReference>
<dbReference type="NCBIfam" id="TIGR01579">
    <property type="entry name" value="MiaB-like-C"/>
    <property type="match status" value="1"/>
</dbReference>
<dbReference type="Proteomes" id="UP001210261">
    <property type="component" value="Unassembled WGS sequence"/>
</dbReference>
<dbReference type="PROSITE" id="PS51918">
    <property type="entry name" value="RADICAL_SAM"/>
    <property type="match status" value="1"/>
</dbReference>
<dbReference type="Gene3D" id="3.40.50.12160">
    <property type="entry name" value="Methylthiotransferase, N-terminal domain"/>
    <property type="match status" value="1"/>
</dbReference>
<dbReference type="SFLD" id="SFLDS00029">
    <property type="entry name" value="Radical_SAM"/>
    <property type="match status" value="1"/>
</dbReference>
<dbReference type="InterPro" id="IPR020612">
    <property type="entry name" value="Methylthiotransferase_CS"/>
</dbReference>
<sequence>MQKPKVYFKTFGCRTNLFDTQVMINSLKDFHKTNYEEDSDIVVVNSCTVTNGADSGVRNYINRLQNEGKKIYFTGCGVDTQGKNLFDKGLVFGVFGHSLKESINDLLKKQHNFFFKGDNESLDSNIVSDFSGKSRAFIKIQEGCNFACSYCIIPQVRGKARSFELTKIIEQIKILCDNGFSEFVLTGTNMGSWGIDKNEKLSQLIESICDIDEVKRLRLGSLEPSQIDSSFLSALQNQKIERHLHIALQHTSPTMLKIMNRQNIFKNDLELFTKLQKMGFALGSDYIVGHPGESEEIWNEAMTNFKLLNLTHIHSFIYSKRDGTRSSTLKDTINGNISKERKKQIEEIVNQNNYNFRKDIQTLKKPLKVLIETSKENGDSYISHGFDEYYNKIEITSKNKLDKWITINDFVAKNEGNYAEI</sequence>
<dbReference type="InterPro" id="IPR013848">
    <property type="entry name" value="Methylthiotransferase_N"/>
</dbReference>
<proteinExistence type="predicted"/>
<evidence type="ECO:0000259" key="10">
    <source>
        <dbReference type="PROSITE" id="PS51918"/>
    </source>
</evidence>
<feature type="domain" description="Radical SAM core" evidence="10">
    <location>
        <begin position="130"/>
        <end position="355"/>
    </location>
</feature>
<feature type="domain" description="MTTase N-terminal" evidence="9">
    <location>
        <begin position="4"/>
        <end position="112"/>
    </location>
</feature>
<dbReference type="InterPro" id="IPR007197">
    <property type="entry name" value="rSAM"/>
</dbReference>
<keyword evidence="6" id="KW-0479">Metal-binding</keyword>
<dbReference type="InterPro" id="IPR005839">
    <property type="entry name" value="Methylthiotransferase"/>
</dbReference>
<dbReference type="Pfam" id="PF00919">
    <property type="entry name" value="UPF0004"/>
    <property type="match status" value="1"/>
</dbReference>
<evidence type="ECO:0000256" key="4">
    <source>
        <dbReference type="ARBA" id="ARBA00022679"/>
    </source>
</evidence>
<dbReference type="SFLD" id="SFLDG01082">
    <property type="entry name" value="B12-binding_domain_containing"/>
    <property type="match status" value="1"/>
</dbReference>
<dbReference type="NCBIfam" id="TIGR00089">
    <property type="entry name" value="MiaB/RimO family radical SAM methylthiotransferase"/>
    <property type="match status" value="1"/>
</dbReference>